<organism evidence="1 2">
    <name type="scientific">Chaenocephalus aceratus</name>
    <name type="common">Blackfin icefish</name>
    <name type="synonym">Chaenichthys aceratus</name>
    <dbReference type="NCBI Taxonomy" id="36190"/>
    <lineage>
        <taxon>Eukaryota</taxon>
        <taxon>Metazoa</taxon>
        <taxon>Chordata</taxon>
        <taxon>Craniata</taxon>
        <taxon>Vertebrata</taxon>
        <taxon>Euteleostomi</taxon>
        <taxon>Actinopterygii</taxon>
        <taxon>Neopterygii</taxon>
        <taxon>Teleostei</taxon>
        <taxon>Neoteleostei</taxon>
        <taxon>Acanthomorphata</taxon>
        <taxon>Eupercaria</taxon>
        <taxon>Perciformes</taxon>
        <taxon>Notothenioidei</taxon>
        <taxon>Channichthyidae</taxon>
        <taxon>Chaenocephalus</taxon>
    </lineage>
</organism>
<dbReference type="EMBL" id="CM043805">
    <property type="protein sequence ID" value="KAI4805451.1"/>
    <property type="molecule type" value="Genomic_DNA"/>
</dbReference>
<evidence type="ECO:0000313" key="2">
    <source>
        <dbReference type="Proteomes" id="UP001057452"/>
    </source>
</evidence>
<gene>
    <name evidence="1" type="ORF">KUCAC02_010065</name>
</gene>
<keyword evidence="2" id="KW-1185">Reference proteome</keyword>
<protein>
    <submittedName>
        <fullName evidence="1">Uncharacterized protein</fullName>
    </submittedName>
</protein>
<accession>A0ACB9VY57</accession>
<sequence>MLRLPVVSRSVFPATFIKGGAAATNNARPAATAAASNLLEVFVDGNRWEPYHGGARNHCLAGMREGRNADSFCYHERLSVAGNCRMCLVEIEKVLMPVAARAMLVMKGWNILTNSDKTRKARGGVMEFLLANHPLDYPICDQGGECDLQDQIQFGSDRSCFTESKRAEEDKNIGPLIKTIMTRCILCTRCVRFASEIAGVEDLGTTGRGNDLQIGTYVEKMFMSELSWNTSKPYAFTARPWETRKTESIDVLDAVGSNIVVTTSGGEVMRILPRLNEDVNEEFAYDGLKRQRLTQPMVKDESGQLVPATWEEVLTRAAGALQGVQGNVVAAIVGGLADAEALISLKDLLNRLNRENLCTEEVFPMAGARSELRSNYLLNTGIAGIEEADLLLLVGTNPRYEAPLLNARIRKRVASQVAALDLGYKPRVEAIRKNPPKVLFLLGADAGCITRQDLPKESFIIYQAHHGDVGAPMADILLPGAAYTEKCSTYVNTEGRAQQTKGTVTAPGMAREDWRIIGDISELVGVTLPYDTLDEVHQGLAEVSPNLVRYDDFEEANYFKQANELSKTVDQAVLTRPLAPPQLTVKDFYMTADVVKNKSHVMYEGKHIHFSEVDNKPLCSYSPKLCKQRRLNGYAFCIRHVLEDKTAPFKQCEYVAKYNSQRCTNPIPKSEDRRYCNSHLQVLGFIPKKERKKKHDAFEEMRSRAHLESVALNITVPSLALKAQNGLDDLPPSPPCSRLLPLPDGELLDPFAFYEDDTDGEEVGSPRKGNAIKKKLQSRLVLNQKLCHDTDLFQPPPEHFNPSPGPRVHPSSPLNSHLPRQQSGLLQPPQHSSVTSFIFPGQQQGLLCNPPPPQTVNFLPPGMPANAAPSPVQPTGPSLSRKMPFNATHLPVSCKDSGSNNQRHMVVMRPAAFSPSASCLARLQHLVQLCAKTHQEHGDLFPHLGLDWSEDSADDDDEEETETFFPFQSSWRPQNGLEEDSGSSRRTRLLRLCSYLQEKYKHMCRQERASIRQKRYRYVFRKALLHAAGNNPNCAGQLIQELRGASRSSSSAAPGRQQKADTGTCTGSTKGQACNNRALPFTRHCFQHILLNRSQQLFASCTAKFADGQQCSIPVFDITHQTPLCEEHAKKMDNFLRGDGNRRVQHQQQQQRKPRKKTKPPALTKKHKKKRRRGPRRPQKPIPPALPQGNLGMPSISLAMPSQASIRSPSTPDLSAEELPDDITNEMADIPNDLELNQEDFSDVLPRLPDDLQDFDLFE</sequence>
<feature type="non-terminal residue" evidence="1">
    <location>
        <position position="1259"/>
    </location>
</feature>
<name>A0ACB9VY57_CHAAC</name>
<evidence type="ECO:0000313" key="1">
    <source>
        <dbReference type="EMBL" id="KAI4805451.1"/>
    </source>
</evidence>
<comment type="caution">
    <text evidence="1">The sequence shown here is derived from an EMBL/GenBank/DDBJ whole genome shotgun (WGS) entry which is preliminary data.</text>
</comment>
<proteinExistence type="predicted"/>
<dbReference type="Proteomes" id="UP001057452">
    <property type="component" value="Chromosome 21"/>
</dbReference>
<reference evidence="1" key="1">
    <citation type="submission" date="2022-05" db="EMBL/GenBank/DDBJ databases">
        <title>Chromosome-level genome of Chaenocephalus aceratus.</title>
        <authorList>
            <person name="Park H."/>
        </authorList>
    </citation>
    <scope>NUCLEOTIDE SEQUENCE</scope>
    <source>
        <strain evidence="1">KU_202001</strain>
    </source>
</reference>